<keyword evidence="2" id="KW-0732">Signal</keyword>
<dbReference type="GO" id="GO:0004252">
    <property type="term" value="F:serine-type endopeptidase activity"/>
    <property type="evidence" value="ECO:0007669"/>
    <property type="project" value="TreeGrafter"/>
</dbReference>
<dbReference type="InterPro" id="IPR029058">
    <property type="entry name" value="AB_hydrolase_fold"/>
</dbReference>
<dbReference type="RefSeq" id="WP_087506166.1">
    <property type="nucleotide sequence ID" value="NZ_BMDX01000013.1"/>
</dbReference>
<evidence type="ECO:0000313" key="4">
    <source>
        <dbReference type="EMBL" id="GGA82358.1"/>
    </source>
</evidence>
<evidence type="ECO:0000256" key="1">
    <source>
        <dbReference type="ARBA" id="ARBA00022801"/>
    </source>
</evidence>
<dbReference type="Gene3D" id="3.40.50.1820">
    <property type="entry name" value="alpha/beta hydrolase"/>
    <property type="match status" value="1"/>
</dbReference>
<dbReference type="InterPro" id="IPR001375">
    <property type="entry name" value="Peptidase_S9_cat"/>
</dbReference>
<dbReference type="EMBL" id="BMDX01000013">
    <property type="protein sequence ID" value="GGA82358.1"/>
    <property type="molecule type" value="Genomic_DNA"/>
</dbReference>
<evidence type="ECO:0000313" key="5">
    <source>
        <dbReference type="Proteomes" id="UP000619743"/>
    </source>
</evidence>
<feature type="domain" description="Peptidase S9 prolyl oligopeptidase catalytic" evidence="3">
    <location>
        <begin position="444"/>
        <end position="656"/>
    </location>
</feature>
<organism evidence="4 5">
    <name type="scientific">Neiella marina</name>
    <dbReference type="NCBI Taxonomy" id="508461"/>
    <lineage>
        <taxon>Bacteria</taxon>
        <taxon>Pseudomonadati</taxon>
        <taxon>Pseudomonadota</taxon>
        <taxon>Gammaproteobacteria</taxon>
        <taxon>Alteromonadales</taxon>
        <taxon>Echinimonadaceae</taxon>
        <taxon>Neiella</taxon>
    </lineage>
</organism>
<feature type="signal peptide" evidence="2">
    <location>
        <begin position="1"/>
        <end position="23"/>
    </location>
</feature>
<keyword evidence="1" id="KW-0378">Hydrolase</keyword>
<accession>A0A8J2U6P3</accession>
<name>A0A8J2U6P3_9GAMM</name>
<dbReference type="OrthoDB" id="4269629at2"/>
<dbReference type="PANTHER" id="PTHR42776:SF27">
    <property type="entry name" value="DIPEPTIDYL PEPTIDASE FAMILY MEMBER 6"/>
    <property type="match status" value="1"/>
</dbReference>
<proteinExistence type="predicted"/>
<dbReference type="AlphaFoldDB" id="A0A8J2U6P3"/>
<dbReference type="SUPFAM" id="SSF82171">
    <property type="entry name" value="DPP6 N-terminal domain-like"/>
    <property type="match status" value="1"/>
</dbReference>
<keyword evidence="5" id="KW-1185">Reference proteome</keyword>
<dbReference type="Proteomes" id="UP000619743">
    <property type="component" value="Unassembled WGS sequence"/>
</dbReference>
<dbReference type="SUPFAM" id="SSF53474">
    <property type="entry name" value="alpha/beta-Hydrolases"/>
    <property type="match status" value="1"/>
</dbReference>
<dbReference type="GO" id="GO:0006508">
    <property type="term" value="P:proteolysis"/>
    <property type="evidence" value="ECO:0007669"/>
    <property type="project" value="InterPro"/>
</dbReference>
<feature type="chain" id="PRO_5035311729" evidence="2">
    <location>
        <begin position="24"/>
        <end position="657"/>
    </location>
</feature>
<protein>
    <submittedName>
        <fullName evidence="4">Prolyl oligopeptidase</fullName>
    </submittedName>
</protein>
<dbReference type="Pfam" id="PF00326">
    <property type="entry name" value="Peptidase_S9"/>
    <property type="match status" value="1"/>
</dbReference>
<evidence type="ECO:0000256" key="2">
    <source>
        <dbReference type="SAM" id="SignalP"/>
    </source>
</evidence>
<reference evidence="5" key="1">
    <citation type="journal article" date="2019" name="Int. J. Syst. Evol. Microbiol.">
        <title>The Global Catalogue of Microorganisms (GCM) 10K type strain sequencing project: providing services to taxonomists for standard genome sequencing and annotation.</title>
        <authorList>
            <consortium name="The Broad Institute Genomics Platform"/>
            <consortium name="The Broad Institute Genome Sequencing Center for Infectious Disease"/>
            <person name="Wu L."/>
            <person name="Ma J."/>
        </authorList>
    </citation>
    <scope>NUCLEOTIDE SEQUENCE [LARGE SCALE GENOMIC DNA]</scope>
    <source>
        <strain evidence="5">CGMCC 1.10130</strain>
    </source>
</reference>
<comment type="caution">
    <text evidence="4">The sequence shown here is derived from an EMBL/GenBank/DDBJ whole genome shotgun (WGS) entry which is preliminary data.</text>
</comment>
<evidence type="ECO:0000259" key="3">
    <source>
        <dbReference type="Pfam" id="PF00326"/>
    </source>
</evidence>
<gene>
    <name evidence="4" type="ORF">GCM10011369_25420</name>
</gene>
<dbReference type="PANTHER" id="PTHR42776">
    <property type="entry name" value="SERINE PEPTIDASE S9 FAMILY MEMBER"/>
    <property type="match status" value="1"/>
</dbReference>
<sequence length="657" mass="73492">MRHILLFASLLASVTLHASVAYAQPSDQLTAVTPLVPLEVFGYLPAKTMMKISPSGQRLVYRDTSRGKDILTVIDLTKSEVIGALDLSSIRTDELYFLSEQQIVIRSTQHRRIRGYSGSHDVSTAFLFDLNTNKIQQMLTPGKGIHKGQTGLGDIVALSSDLAWAYMPAFLSNERNPNSPSYGLVRVKLDSPKRTPRAVHKGTVNSLDFFLDQNDQLLARERYDEYRNRHIVEAYDDGQWRTVYEETTDYINKGIAGITPDYKALVMSAVAESGHRAYYRLELADGSITGPIFSRQDASVAGLLTDTDRVVAGVRYAGFQPSYEFFDTKLNKLFSAITKAMPDDSMTLVDYTPDWRTMLFYVEGMGIPGEYYLFSDGEFTFVASSRPQLKAEQVNPVEVFSYQARDGLTIPALLTRPAHIESSQPLPAIMMPHGGPESYDRKGFDWLAQYFASRGFLVIQPQFRGSWGFGLEHVLKGRGEWGKKMQDDLTDAVTLLAQQGQLDANRVCIVGASYGGYAALAGATFTPDVYQCAVSINGIADLEMMLDREKRENRRRDSIVAYWEDAMANGKASDEYLESVSPIHHATNINAPILLIHGNIDEVVDIEQSEDMYKKLKKLGKEVTFVELDDEGHYLSKNETRLQTLKAIDSFIHSHVN</sequence>